<evidence type="ECO:0000259" key="5">
    <source>
        <dbReference type="PROSITE" id="PS51366"/>
    </source>
</evidence>
<keyword evidence="2" id="KW-0396">Initiation factor</keyword>
<dbReference type="AlphaFoldDB" id="A0AAV1HVQ3"/>
<dbReference type="Proteomes" id="UP001314263">
    <property type="component" value="Unassembled WGS sequence"/>
</dbReference>
<evidence type="ECO:0000256" key="3">
    <source>
        <dbReference type="ARBA" id="ARBA00022917"/>
    </source>
</evidence>
<proteinExistence type="inferred from homology"/>
<dbReference type="GO" id="GO:0003729">
    <property type="term" value="F:mRNA binding"/>
    <property type="evidence" value="ECO:0007669"/>
    <property type="project" value="TreeGrafter"/>
</dbReference>
<feature type="domain" description="MI" evidence="5">
    <location>
        <begin position="573"/>
        <end position="696"/>
    </location>
</feature>
<name>A0AAV1HVQ3_9CHLO</name>
<dbReference type="EMBL" id="CAUYUE010000002">
    <property type="protein sequence ID" value="CAK0744411.1"/>
    <property type="molecule type" value="Genomic_DNA"/>
</dbReference>
<dbReference type="PANTHER" id="PTHR23253">
    <property type="entry name" value="EUKARYOTIC TRANSLATION INITIATION FACTOR 4 GAMMA"/>
    <property type="match status" value="1"/>
</dbReference>
<feature type="region of interest" description="Disordered" evidence="4">
    <location>
        <begin position="75"/>
        <end position="191"/>
    </location>
</feature>
<dbReference type="SMART" id="SM00543">
    <property type="entry name" value="MIF4G"/>
    <property type="match status" value="1"/>
</dbReference>
<organism evidence="6 7">
    <name type="scientific">Coccomyxa viridis</name>
    <dbReference type="NCBI Taxonomy" id="1274662"/>
    <lineage>
        <taxon>Eukaryota</taxon>
        <taxon>Viridiplantae</taxon>
        <taxon>Chlorophyta</taxon>
        <taxon>core chlorophytes</taxon>
        <taxon>Trebouxiophyceae</taxon>
        <taxon>Trebouxiophyceae incertae sedis</taxon>
        <taxon>Coccomyxaceae</taxon>
        <taxon>Coccomyxa</taxon>
    </lineage>
</organism>
<dbReference type="InterPro" id="IPR016024">
    <property type="entry name" value="ARM-type_fold"/>
</dbReference>
<feature type="region of interest" description="Disordered" evidence="4">
    <location>
        <begin position="1"/>
        <end position="54"/>
    </location>
</feature>
<protein>
    <recommendedName>
        <fullName evidence="5">MI domain-containing protein</fullName>
    </recommendedName>
</protein>
<dbReference type="Pfam" id="PF02847">
    <property type="entry name" value="MA3"/>
    <property type="match status" value="1"/>
</dbReference>
<evidence type="ECO:0000313" key="6">
    <source>
        <dbReference type="EMBL" id="CAK0744411.1"/>
    </source>
</evidence>
<evidence type="ECO:0000256" key="2">
    <source>
        <dbReference type="ARBA" id="ARBA00022540"/>
    </source>
</evidence>
<dbReference type="PROSITE" id="PS51366">
    <property type="entry name" value="MI"/>
    <property type="match status" value="1"/>
</dbReference>
<evidence type="ECO:0000256" key="1">
    <source>
        <dbReference type="ARBA" id="ARBA00005775"/>
    </source>
</evidence>
<feature type="compositionally biased region" description="Basic and acidic residues" evidence="4">
    <location>
        <begin position="105"/>
        <end position="116"/>
    </location>
</feature>
<accession>A0AAV1HVQ3</accession>
<comment type="similarity">
    <text evidence="1">Belongs to the eukaryotic initiation factor 4G family.</text>
</comment>
<dbReference type="Gene3D" id="1.25.40.180">
    <property type="match status" value="2"/>
</dbReference>
<keyword evidence="7" id="KW-1185">Reference proteome</keyword>
<evidence type="ECO:0000313" key="7">
    <source>
        <dbReference type="Proteomes" id="UP001314263"/>
    </source>
</evidence>
<feature type="region of interest" description="Disordered" evidence="4">
    <location>
        <begin position="531"/>
        <end position="575"/>
    </location>
</feature>
<feature type="compositionally biased region" description="Low complexity" evidence="4">
    <location>
        <begin position="531"/>
        <end position="556"/>
    </location>
</feature>
<comment type="caution">
    <text evidence="6">The sequence shown here is derived from an EMBL/GenBank/DDBJ whole genome shotgun (WGS) entry which is preliminary data.</text>
</comment>
<reference evidence="6 7" key="1">
    <citation type="submission" date="2023-10" db="EMBL/GenBank/DDBJ databases">
        <authorList>
            <person name="Maclean D."/>
            <person name="Macfadyen A."/>
        </authorList>
    </citation>
    <scope>NUCLEOTIDE SEQUENCE [LARGE SCALE GENOMIC DNA]</scope>
</reference>
<dbReference type="Pfam" id="PF02854">
    <property type="entry name" value="MIF4G"/>
    <property type="match status" value="1"/>
</dbReference>
<dbReference type="PANTHER" id="PTHR23253:SF9">
    <property type="entry name" value="EUKARYOTIC TRANSLATION INITIATION FACTOR 4 GAMMA 2"/>
    <property type="match status" value="1"/>
</dbReference>
<sequence length="767" mass="83716">MEDGLSLRPLTLRPGGAGPGKNPFAGFGRGAGASLAKKAPDVGPARVEKRKSPGEIVRYDQEFLMKFSEKYMTRPSEIASQSELLLDTTGAPRPAADAQNPAEQPDTRDWHARRELPPVPEGQKQPARQSNDPVQRTEPLPARREGSQQDLRPREAPQQASERPATSNGPPAAPAAPSAANGPSSSKIQKAEDIGRKAWMPGSTAGGQEKAARQVKGILNKLTPENFDRLLQQIIDIINDAEVLHASIANVFENAVAQPTFSFMYAQLCDKLSQALPEFPPGEGETRPMTFRKVLLNTCQEEFEGTHAAREALRTVPDEERDRAERKVKLRTMGNIRLIAELYKQEVVPEKILHACIQEMLGDGKSEPIEDNVEAMCEMLSIVGKKLEENTKDKRRLEGYFVILDKWSKSKALSSRVRFMLRDILELRKSRWVPRRQKEEAKKISEIHAAAHAELGMIPSMMPGLAPLPAQARGGLPGLKEDVELFPAFKTDDDGWETVGKKTKGSAKIDGQNHNSAFFGEYHPMAAGQAGARAATAAPPAQPAAAAPAPAAAPAAAPAPAPRPQKKSLTEEERESQAKSLYSEFLSANDHVEALTLARELAAPGFMPRLVEIGIDALFEALRDTEHRALTDLMVSLLRRNAYSLDDFLLGVHSKTDSLEDLRMDVPKAPKLLGSLVGLGIAENAVPITKLADLYGKVEDTETRRQGVAEALLYVKGKIGETKLGQLCKEGDLHVGDLFKADPEFDPEDISDAATFLNEQKLTVVPL</sequence>
<keyword evidence="3" id="KW-0648">Protein biosynthesis</keyword>
<dbReference type="GO" id="GO:0016281">
    <property type="term" value="C:eukaryotic translation initiation factor 4F complex"/>
    <property type="evidence" value="ECO:0007669"/>
    <property type="project" value="TreeGrafter"/>
</dbReference>
<feature type="compositionally biased region" description="Low complexity" evidence="4">
    <location>
        <begin position="164"/>
        <end position="186"/>
    </location>
</feature>
<dbReference type="InterPro" id="IPR003890">
    <property type="entry name" value="MIF4G-like_typ-3"/>
</dbReference>
<dbReference type="SUPFAM" id="SSF48371">
    <property type="entry name" value="ARM repeat"/>
    <property type="match status" value="2"/>
</dbReference>
<evidence type="ECO:0000256" key="4">
    <source>
        <dbReference type="SAM" id="MobiDB-lite"/>
    </source>
</evidence>
<feature type="compositionally biased region" description="Basic and acidic residues" evidence="4">
    <location>
        <begin position="141"/>
        <end position="155"/>
    </location>
</feature>
<dbReference type="InterPro" id="IPR003891">
    <property type="entry name" value="Initiation_fac_eIF4g_MI"/>
</dbReference>
<dbReference type="GO" id="GO:0003743">
    <property type="term" value="F:translation initiation factor activity"/>
    <property type="evidence" value="ECO:0007669"/>
    <property type="project" value="UniProtKB-KW"/>
</dbReference>
<gene>
    <name evidence="6" type="ORF">CVIRNUC_001545</name>
</gene>